<evidence type="ECO:0000313" key="16">
    <source>
        <dbReference type="Proteomes" id="UP000001514"/>
    </source>
</evidence>
<feature type="domain" description="GTP cyclohydrolase II" evidence="13">
    <location>
        <begin position="287"/>
        <end position="448"/>
    </location>
</feature>
<dbReference type="CDD" id="cd00641">
    <property type="entry name" value="GTP_cyclohydro2"/>
    <property type="match status" value="1"/>
</dbReference>
<dbReference type="Gramene" id="EFJ38414">
    <property type="protein sequence ID" value="EFJ38414"/>
    <property type="gene ID" value="SELMODRAFT_163744"/>
</dbReference>
<name>D8QQ79_SELML</name>
<evidence type="ECO:0000256" key="4">
    <source>
        <dbReference type="ARBA" id="ARBA00005520"/>
    </source>
</evidence>
<dbReference type="eggNOG" id="KOG1284">
    <property type="taxonomic scope" value="Eukaryota"/>
</dbReference>
<sequence length="454" mass="49046">MFRALVPGASTALCPRAPRASNYPGAAVRFPLPASRRSGLCCKAASDDDAATRAPGLETISAQITPVIDKFFVSDVQGDPDKPMEGFSQISEAIEAIGEGKYVVLVDGKDTGHLVMAASLITPQDAHFFVKAGSGLMYCPMSPKLLDRLRIQLMVREHGENEPTPEQAQTVSVDAKLGTTTGVSSQDRANTILALASPDSRSEHFRKPGHIYPIRTHRDGVLYRLGFAEAAMDLVTLAGLPSVAVTTHLAVQGLPELSKFAAQRGFPFIKVADLGRYMKKREKLVERTAVARLPTKWGDFKAYSYKSKLNSIEHVAYVKGDIGDGQDVLVRVHSECLTGDILGSLRCPCRDSLAHAMQRIESAGRGVLVYLRGHEGMRVGLAEKLSAYSMMDGGESIVEETAVDSRDYGIGAQILRDIGVRTMRLMTNNPAKFLGLRGYGLAVTSRIPVSRGSS</sequence>
<keyword evidence="10" id="KW-0862">Zinc</keyword>
<dbReference type="HOGENOM" id="CLU_020273_1_1_1"/>
<dbReference type="SUPFAM" id="SSF142695">
    <property type="entry name" value="RibA-like"/>
    <property type="match status" value="1"/>
</dbReference>
<comment type="similarity">
    <text evidence="4">In the N-terminal section; belongs to the DHBP synthase family.</text>
</comment>
<keyword evidence="7" id="KW-0479">Metal-binding</keyword>
<dbReference type="GO" id="GO:0046872">
    <property type="term" value="F:metal ion binding"/>
    <property type="evidence" value="ECO:0007669"/>
    <property type="project" value="UniProtKB-KW"/>
</dbReference>
<evidence type="ECO:0000313" key="14">
    <source>
        <dbReference type="EMBL" id="EFJ31736.1"/>
    </source>
</evidence>
<comment type="similarity">
    <text evidence="5">In the C-terminal section; belongs to the GTP cyclohydrolase II family.</text>
</comment>
<evidence type="ECO:0000256" key="10">
    <source>
        <dbReference type="ARBA" id="ARBA00022833"/>
    </source>
</evidence>
<proteinExistence type="inferred from homology"/>
<evidence type="ECO:0000256" key="5">
    <source>
        <dbReference type="ARBA" id="ARBA00008976"/>
    </source>
</evidence>
<dbReference type="AlphaFoldDB" id="D8QQ79"/>
<dbReference type="Pfam" id="PF00925">
    <property type="entry name" value="GTP_cyclohydro2"/>
    <property type="match status" value="1"/>
</dbReference>
<dbReference type="Gramene" id="EFJ31736">
    <property type="protein sequence ID" value="EFJ31736"/>
    <property type="gene ID" value="SELMODRAFT_169117"/>
</dbReference>
<dbReference type="InterPro" id="IPR017945">
    <property type="entry name" value="DHBP_synth_RibB-like_a/b_dom"/>
</dbReference>
<dbReference type="STRING" id="88036.D8QQ79"/>
<reference evidence="15 16" key="1">
    <citation type="journal article" date="2011" name="Science">
        <title>The Selaginella genome identifies genetic changes associated with the evolution of vascular plants.</title>
        <authorList>
            <person name="Banks J.A."/>
            <person name="Nishiyama T."/>
            <person name="Hasebe M."/>
            <person name="Bowman J.L."/>
            <person name="Gribskov M."/>
            <person name="dePamphilis C."/>
            <person name="Albert V.A."/>
            <person name="Aono N."/>
            <person name="Aoyama T."/>
            <person name="Ambrose B.A."/>
            <person name="Ashton N.W."/>
            <person name="Axtell M.J."/>
            <person name="Barker E."/>
            <person name="Barker M.S."/>
            <person name="Bennetzen J.L."/>
            <person name="Bonawitz N.D."/>
            <person name="Chapple C."/>
            <person name="Cheng C."/>
            <person name="Correa L.G."/>
            <person name="Dacre M."/>
            <person name="DeBarry J."/>
            <person name="Dreyer I."/>
            <person name="Elias M."/>
            <person name="Engstrom E.M."/>
            <person name="Estelle M."/>
            <person name="Feng L."/>
            <person name="Finet C."/>
            <person name="Floyd S.K."/>
            <person name="Frommer W.B."/>
            <person name="Fujita T."/>
            <person name="Gramzow L."/>
            <person name="Gutensohn M."/>
            <person name="Harholt J."/>
            <person name="Hattori M."/>
            <person name="Heyl A."/>
            <person name="Hirai T."/>
            <person name="Hiwatashi Y."/>
            <person name="Ishikawa M."/>
            <person name="Iwata M."/>
            <person name="Karol K.G."/>
            <person name="Koehler B."/>
            <person name="Kolukisaoglu U."/>
            <person name="Kubo M."/>
            <person name="Kurata T."/>
            <person name="Lalonde S."/>
            <person name="Li K."/>
            <person name="Li Y."/>
            <person name="Litt A."/>
            <person name="Lyons E."/>
            <person name="Manning G."/>
            <person name="Maruyama T."/>
            <person name="Michael T.P."/>
            <person name="Mikami K."/>
            <person name="Miyazaki S."/>
            <person name="Morinaga S."/>
            <person name="Murata T."/>
            <person name="Mueller-Roeber B."/>
            <person name="Nelson D.R."/>
            <person name="Obara M."/>
            <person name="Oguri Y."/>
            <person name="Olmstead R.G."/>
            <person name="Onodera N."/>
            <person name="Petersen B.L."/>
            <person name="Pils B."/>
            <person name="Prigge M."/>
            <person name="Rensing S.A."/>
            <person name="Riano-Pachon D.M."/>
            <person name="Roberts A.W."/>
            <person name="Sato Y."/>
            <person name="Scheller H.V."/>
            <person name="Schulz B."/>
            <person name="Schulz C."/>
            <person name="Shakirov E.V."/>
            <person name="Shibagaki N."/>
            <person name="Shinohara N."/>
            <person name="Shippen D.E."/>
            <person name="Soerensen I."/>
            <person name="Sotooka R."/>
            <person name="Sugimoto N."/>
            <person name="Sugita M."/>
            <person name="Sumikawa N."/>
            <person name="Tanurdzic M."/>
            <person name="Theissen G."/>
            <person name="Ulvskov P."/>
            <person name="Wakazuki S."/>
            <person name="Weng J.K."/>
            <person name="Willats W.W."/>
            <person name="Wipf D."/>
            <person name="Wolf P.G."/>
            <person name="Yang L."/>
            <person name="Zimmer A.D."/>
            <person name="Zhu Q."/>
            <person name="Mitros T."/>
            <person name="Hellsten U."/>
            <person name="Loque D."/>
            <person name="Otillar R."/>
            <person name="Salamov A."/>
            <person name="Schmutz J."/>
            <person name="Shapiro H."/>
            <person name="Lindquist E."/>
            <person name="Lucas S."/>
            <person name="Rokhsar D."/>
            <person name="Grigoriev I.V."/>
        </authorList>
    </citation>
    <scope>NUCLEOTIDE SEQUENCE [LARGE SCALE GENOMIC DNA]</scope>
</reference>
<evidence type="ECO:0000256" key="11">
    <source>
        <dbReference type="ARBA" id="ARBA00023134"/>
    </source>
</evidence>
<dbReference type="GO" id="GO:0009231">
    <property type="term" value="P:riboflavin biosynthetic process"/>
    <property type="evidence" value="ECO:0000318"/>
    <property type="project" value="GO_Central"/>
</dbReference>
<comment type="cofactor">
    <cofactor evidence="1">
        <name>Zn(2+)</name>
        <dbReference type="ChEBI" id="CHEBI:29105"/>
    </cofactor>
</comment>
<keyword evidence="6" id="KW-0686">Riboflavin biosynthesis</keyword>
<evidence type="ECO:0000256" key="3">
    <source>
        <dbReference type="ARBA" id="ARBA00004904"/>
    </source>
</evidence>
<dbReference type="SUPFAM" id="SSF55821">
    <property type="entry name" value="YrdC/RibB"/>
    <property type="match status" value="1"/>
</dbReference>
<dbReference type="PANTHER" id="PTHR21327:SF18">
    <property type="entry name" value="3,4-DIHYDROXY-2-BUTANONE 4-PHOSPHATE SYNTHASE"/>
    <property type="match status" value="1"/>
</dbReference>
<dbReference type="FunFam" id="3.40.50.10990:FF:000001">
    <property type="entry name" value="Riboflavin biosynthesis protein RibBA"/>
    <property type="match status" value="1"/>
</dbReference>
<dbReference type="InterPro" id="IPR032677">
    <property type="entry name" value="GTP_cyclohydro_II"/>
</dbReference>
<evidence type="ECO:0000256" key="12">
    <source>
        <dbReference type="ARBA" id="ARBA00049295"/>
    </source>
</evidence>
<organism evidence="16">
    <name type="scientific">Selaginella moellendorffii</name>
    <name type="common">Spikemoss</name>
    <dbReference type="NCBI Taxonomy" id="88036"/>
    <lineage>
        <taxon>Eukaryota</taxon>
        <taxon>Viridiplantae</taxon>
        <taxon>Streptophyta</taxon>
        <taxon>Embryophyta</taxon>
        <taxon>Tracheophyta</taxon>
        <taxon>Lycopodiopsida</taxon>
        <taxon>Selaginellales</taxon>
        <taxon>Selaginellaceae</taxon>
        <taxon>Selaginella</taxon>
    </lineage>
</organism>
<dbReference type="EMBL" id="GL377573">
    <property type="protein sequence ID" value="EFJ31736.1"/>
    <property type="molecule type" value="Genomic_DNA"/>
</dbReference>
<evidence type="ECO:0000256" key="2">
    <source>
        <dbReference type="ARBA" id="ARBA00004853"/>
    </source>
</evidence>
<evidence type="ECO:0000256" key="1">
    <source>
        <dbReference type="ARBA" id="ARBA00001947"/>
    </source>
</evidence>
<evidence type="ECO:0000259" key="13">
    <source>
        <dbReference type="Pfam" id="PF00925"/>
    </source>
</evidence>
<evidence type="ECO:0000256" key="6">
    <source>
        <dbReference type="ARBA" id="ARBA00022619"/>
    </source>
</evidence>
<dbReference type="OrthoDB" id="60371at2759"/>
<dbReference type="GO" id="GO:0003935">
    <property type="term" value="F:GTP cyclohydrolase II activity"/>
    <property type="evidence" value="ECO:0007669"/>
    <property type="project" value="UniProtKB-EC"/>
</dbReference>
<dbReference type="GO" id="GO:0008686">
    <property type="term" value="F:3,4-dihydroxy-2-butanone-4-phosphate synthase activity"/>
    <property type="evidence" value="ECO:0000318"/>
    <property type="project" value="GO_Central"/>
</dbReference>
<dbReference type="KEGG" id="smo:SELMODRAFT_163744"/>
<keyword evidence="16" id="KW-1185">Reference proteome</keyword>
<dbReference type="InterPro" id="IPR036144">
    <property type="entry name" value="RibA-like_sf"/>
</dbReference>
<dbReference type="PIRSF" id="PIRSF001259">
    <property type="entry name" value="RibA"/>
    <property type="match status" value="1"/>
</dbReference>
<evidence type="ECO:0000313" key="15">
    <source>
        <dbReference type="EMBL" id="EFJ38414.1"/>
    </source>
</evidence>
<dbReference type="EMBL" id="GL377565">
    <property type="protein sequence ID" value="EFJ38414.1"/>
    <property type="molecule type" value="Genomic_DNA"/>
</dbReference>
<keyword evidence="8" id="KW-0547">Nucleotide-binding</keyword>
<protein>
    <recommendedName>
        <fullName evidence="13">GTP cyclohydrolase II domain-containing protein</fullName>
    </recommendedName>
</protein>
<dbReference type="GO" id="GO:0009507">
    <property type="term" value="C:chloroplast"/>
    <property type="evidence" value="ECO:0000318"/>
    <property type="project" value="GO_Central"/>
</dbReference>
<dbReference type="GO" id="GO:0005525">
    <property type="term" value="F:GTP binding"/>
    <property type="evidence" value="ECO:0007669"/>
    <property type="project" value="UniProtKB-KW"/>
</dbReference>
<dbReference type="KEGG" id="smo:SELMODRAFT_169117"/>
<dbReference type="Proteomes" id="UP000001514">
    <property type="component" value="Unassembled WGS sequence"/>
</dbReference>
<dbReference type="Gene3D" id="3.90.870.10">
    <property type="entry name" value="DHBP synthase"/>
    <property type="match status" value="1"/>
</dbReference>
<gene>
    <name evidence="15" type="ORF">SELMODRAFT_163744</name>
    <name evidence="14" type="ORF">SELMODRAFT_169117</name>
</gene>
<comment type="catalytic activity">
    <reaction evidence="12">
        <text>GTP + 4 H2O = 2,5-diamino-6-hydroxy-4-(5-phosphoribosylamino)-pyrimidine + formate + 2 phosphate + 3 H(+)</text>
        <dbReference type="Rhea" id="RHEA:23704"/>
        <dbReference type="ChEBI" id="CHEBI:15377"/>
        <dbReference type="ChEBI" id="CHEBI:15378"/>
        <dbReference type="ChEBI" id="CHEBI:15740"/>
        <dbReference type="ChEBI" id="CHEBI:37565"/>
        <dbReference type="ChEBI" id="CHEBI:43474"/>
        <dbReference type="ChEBI" id="CHEBI:58614"/>
        <dbReference type="EC" id="3.5.4.25"/>
    </reaction>
</comment>
<dbReference type="InterPro" id="IPR000422">
    <property type="entry name" value="DHBP_synthase_RibB"/>
</dbReference>
<evidence type="ECO:0000256" key="9">
    <source>
        <dbReference type="ARBA" id="ARBA00022801"/>
    </source>
</evidence>
<evidence type="ECO:0000256" key="7">
    <source>
        <dbReference type="ARBA" id="ARBA00022723"/>
    </source>
</evidence>
<dbReference type="Gene3D" id="3.40.50.10990">
    <property type="entry name" value="GTP cyclohydrolase II"/>
    <property type="match status" value="1"/>
</dbReference>
<dbReference type="InParanoid" id="D8QQ79"/>
<dbReference type="InterPro" id="IPR000926">
    <property type="entry name" value="RibA"/>
</dbReference>
<comment type="pathway">
    <text evidence="2">Cofactor biosynthesis; riboflavin biosynthesis; 5-amino-6-(D-ribitylamino)uracil from GTP: step 1/4.</text>
</comment>
<dbReference type="Pfam" id="PF00926">
    <property type="entry name" value="DHBP_synthase"/>
    <property type="match status" value="1"/>
</dbReference>
<accession>D8QQ79</accession>
<comment type="pathway">
    <text evidence="3">Cofactor biosynthesis; riboflavin biosynthesis; 2-hydroxy-3-oxobutyl phosphate from D-ribulose 5-phosphate: step 1/1.</text>
</comment>
<keyword evidence="9" id="KW-0378">Hydrolase</keyword>
<dbReference type="NCBIfam" id="NF001591">
    <property type="entry name" value="PRK00393.1"/>
    <property type="match status" value="1"/>
</dbReference>
<evidence type="ECO:0000256" key="8">
    <source>
        <dbReference type="ARBA" id="ARBA00022741"/>
    </source>
</evidence>
<keyword evidence="11" id="KW-0342">GTP-binding</keyword>
<dbReference type="PANTHER" id="PTHR21327">
    <property type="entry name" value="GTP CYCLOHYDROLASE II-RELATED"/>
    <property type="match status" value="1"/>
</dbReference>
<dbReference type="UniPathway" id="UPA00275">
    <property type="reaction ID" value="UER00400"/>
</dbReference>